<evidence type="ECO:0000259" key="14">
    <source>
        <dbReference type="Pfam" id="PF04926"/>
    </source>
</evidence>
<evidence type="ECO:0000259" key="15">
    <source>
        <dbReference type="Pfam" id="PF04928"/>
    </source>
</evidence>
<dbReference type="GO" id="GO:0005524">
    <property type="term" value="F:ATP binding"/>
    <property type="evidence" value="ECO:0007669"/>
    <property type="project" value="UniProtKB-KW"/>
</dbReference>
<dbReference type="GO" id="GO:0006397">
    <property type="term" value="P:mRNA processing"/>
    <property type="evidence" value="ECO:0007669"/>
    <property type="project" value="UniProtKB-KW"/>
</dbReference>
<dbReference type="SUPFAM" id="SSF55003">
    <property type="entry name" value="PAP/Archaeal CCA-adding enzyme, C-terminal domain"/>
    <property type="match status" value="1"/>
</dbReference>
<dbReference type="InterPro" id="IPR011068">
    <property type="entry name" value="NuclTrfase_I-like_C"/>
</dbReference>
<dbReference type="Gene3D" id="3.30.460.10">
    <property type="entry name" value="Beta Polymerase, domain 2"/>
    <property type="match status" value="1"/>
</dbReference>
<dbReference type="GO" id="GO:0031123">
    <property type="term" value="P:RNA 3'-end processing"/>
    <property type="evidence" value="ECO:0007669"/>
    <property type="project" value="InterPro"/>
</dbReference>
<evidence type="ECO:0000256" key="13">
    <source>
        <dbReference type="SAM" id="MobiDB-lite"/>
    </source>
</evidence>
<dbReference type="InterPro" id="IPR007012">
    <property type="entry name" value="PolA_pol_cen_dom"/>
</dbReference>
<feature type="compositionally biased region" description="Low complexity" evidence="13">
    <location>
        <begin position="36"/>
        <end position="57"/>
    </location>
</feature>
<feature type="domain" description="Poly(A) polymerase nucleotidyltransferase" evidence="16">
    <location>
        <begin position="141"/>
        <end position="293"/>
    </location>
</feature>
<dbReference type="Pfam" id="PF20750">
    <property type="entry name" value="PAP_NTPase"/>
    <property type="match status" value="1"/>
</dbReference>
<feature type="compositionally biased region" description="Polar residues" evidence="13">
    <location>
        <begin position="634"/>
        <end position="648"/>
    </location>
</feature>
<accession>A0A7S1KNA3</accession>
<dbReference type="GO" id="GO:0003723">
    <property type="term" value="F:RNA binding"/>
    <property type="evidence" value="ECO:0007669"/>
    <property type="project" value="InterPro"/>
</dbReference>
<dbReference type="Pfam" id="PF04928">
    <property type="entry name" value="PAP_central"/>
    <property type="match status" value="1"/>
</dbReference>
<feature type="domain" description="Poly(A) polymerase central" evidence="15">
    <location>
        <begin position="298"/>
        <end position="433"/>
    </location>
</feature>
<evidence type="ECO:0000256" key="11">
    <source>
        <dbReference type="ARBA" id="ARBA00022842"/>
    </source>
</evidence>
<comment type="cofactor">
    <cofactor evidence="1">
        <name>Mn(2+)</name>
        <dbReference type="ChEBI" id="CHEBI:29035"/>
    </cofactor>
</comment>
<feature type="domain" description="Poly(A) polymerase RNA-binding" evidence="14">
    <location>
        <begin position="450"/>
        <end position="511"/>
    </location>
</feature>
<dbReference type="Gene3D" id="3.30.70.590">
    <property type="entry name" value="Poly(A) polymerase predicted RNA binding domain"/>
    <property type="match status" value="1"/>
</dbReference>
<dbReference type="FunFam" id="1.10.1410.10:FF:000001">
    <property type="entry name" value="Putative poly(A) polymerase gamma"/>
    <property type="match status" value="1"/>
</dbReference>
<keyword evidence="9" id="KW-0547">Nucleotide-binding</keyword>
<evidence type="ECO:0000256" key="12">
    <source>
        <dbReference type="ARBA" id="ARBA00023242"/>
    </source>
</evidence>
<dbReference type="InterPro" id="IPR007010">
    <property type="entry name" value="PolA_pol_RNA-bd_dom"/>
</dbReference>
<keyword evidence="7" id="KW-0808">Transferase</keyword>
<evidence type="ECO:0000256" key="10">
    <source>
        <dbReference type="ARBA" id="ARBA00022840"/>
    </source>
</evidence>
<protein>
    <recommendedName>
        <fullName evidence="5">polynucleotide adenylyltransferase</fullName>
        <ecNumber evidence="5">2.7.7.19</ecNumber>
    </recommendedName>
</protein>
<name>A0A7S1KNA3_9EUKA</name>
<gene>
    <name evidence="17" type="ORF">PCOS0759_LOCUS2848</name>
</gene>
<dbReference type="PANTHER" id="PTHR10682">
    <property type="entry name" value="POLY A POLYMERASE"/>
    <property type="match status" value="1"/>
</dbReference>
<dbReference type="GO" id="GO:0005634">
    <property type="term" value="C:nucleus"/>
    <property type="evidence" value="ECO:0007669"/>
    <property type="project" value="UniProtKB-SubCell"/>
</dbReference>
<dbReference type="EC" id="2.7.7.19" evidence="5"/>
<keyword evidence="11" id="KW-0460">Magnesium</keyword>
<evidence type="ECO:0000256" key="9">
    <source>
        <dbReference type="ARBA" id="ARBA00022741"/>
    </source>
</evidence>
<evidence type="ECO:0000256" key="6">
    <source>
        <dbReference type="ARBA" id="ARBA00022664"/>
    </source>
</evidence>
<evidence type="ECO:0000256" key="1">
    <source>
        <dbReference type="ARBA" id="ARBA00001936"/>
    </source>
</evidence>
<feature type="compositionally biased region" description="Low complexity" evidence="13">
    <location>
        <begin position="656"/>
        <end position="671"/>
    </location>
</feature>
<comment type="similarity">
    <text evidence="4">Belongs to the poly(A) polymerase family.</text>
</comment>
<evidence type="ECO:0000259" key="16">
    <source>
        <dbReference type="Pfam" id="PF20750"/>
    </source>
</evidence>
<sequence>MTTPMDISSLSAMDVSMNDVRVDDENDSSNGVQHAQTTQDISSTTSNTTTPHTDSNHLTSHSSNGVRSFNAETTFLQNYLVNKTYTHYSPSIANKYKHIASSPGRDHLAFSNNGGGTLPTTNPSTTTNEYASISTLPELQAYRQKVLRNLETVIINYLKENVTQLQSYSRDECCKMLTFGSCRLGVDSWNSDIDLVAVVPRCVTREIFFEKLRHHLKENSHVACMNAVTDAYVPVLKFIFHGVPIDLLYAAINVDKIVDDFDILDEELLYNVDEATQRALNGPRVADQILTLVPSEEKFRLTLQCVKFWAKRRGIYSNSFGYLGGIAWALLVANTCRLYPNDAPNVLLQRFFHIYRYWKWPSPVILKDIEDGVLGFRVWNPKKFPSDRVHLMPIITPAYPSMNSSFNVSRTTMRLIIEEFVRADSILNNSQTVGQPFTTEELDELFEENNFFIRYKDYLQLEVTANTHDEHRVWEAFIESRLRFLVYSLEQVDTILVHPFPHSFPNPVYQEEGKTSSLFYIGLKYLKSTVQPPSHPGEPPEQKRKYRVDLTPAAQMFEYKLREWDKKTPGMLVPIISPVKRSQIPEFVCSTEKRRFFMRQRSMQRKRKLDERTGAPFHNPSPWKRAKQEASEPNGVNTANTESGSNLETKFDETPTSKSTTVPPPVVTRVSGDVDRSSENSPMLLETPT</sequence>
<evidence type="ECO:0000256" key="8">
    <source>
        <dbReference type="ARBA" id="ARBA00022723"/>
    </source>
</evidence>
<evidence type="ECO:0000256" key="3">
    <source>
        <dbReference type="ARBA" id="ARBA00004123"/>
    </source>
</evidence>
<dbReference type="PANTHER" id="PTHR10682:SF10">
    <property type="entry name" value="POLYNUCLEOTIDE ADENYLYLTRANSFERASE"/>
    <property type="match status" value="1"/>
</dbReference>
<evidence type="ECO:0000313" key="17">
    <source>
        <dbReference type="EMBL" id="CAD9079608.1"/>
    </source>
</evidence>
<evidence type="ECO:0000256" key="2">
    <source>
        <dbReference type="ARBA" id="ARBA00001946"/>
    </source>
</evidence>
<comment type="subcellular location">
    <subcellularLocation>
        <location evidence="3">Nucleus</location>
    </subcellularLocation>
</comment>
<evidence type="ECO:0000256" key="4">
    <source>
        <dbReference type="ARBA" id="ARBA00010912"/>
    </source>
</evidence>
<keyword evidence="6" id="KW-0507">mRNA processing</keyword>
<feature type="region of interest" description="Disordered" evidence="13">
    <location>
        <begin position="21"/>
        <end position="65"/>
    </location>
</feature>
<keyword evidence="8" id="KW-0479">Metal-binding</keyword>
<dbReference type="GO" id="GO:1990817">
    <property type="term" value="F:poly(A) RNA polymerase activity"/>
    <property type="evidence" value="ECO:0007669"/>
    <property type="project" value="UniProtKB-EC"/>
</dbReference>
<dbReference type="GO" id="GO:0046872">
    <property type="term" value="F:metal ion binding"/>
    <property type="evidence" value="ECO:0007669"/>
    <property type="project" value="UniProtKB-KW"/>
</dbReference>
<dbReference type="Pfam" id="PF04926">
    <property type="entry name" value="PAP_RNA-bind"/>
    <property type="match status" value="1"/>
</dbReference>
<keyword evidence="12" id="KW-0539">Nucleus</keyword>
<dbReference type="SUPFAM" id="SSF81631">
    <property type="entry name" value="PAP/OAS1 substrate-binding domain"/>
    <property type="match status" value="1"/>
</dbReference>
<evidence type="ECO:0000256" key="7">
    <source>
        <dbReference type="ARBA" id="ARBA00022679"/>
    </source>
</evidence>
<dbReference type="AlphaFoldDB" id="A0A7S1KNA3"/>
<dbReference type="EMBL" id="HBGD01003444">
    <property type="protein sequence ID" value="CAD9079608.1"/>
    <property type="molecule type" value="Transcribed_RNA"/>
</dbReference>
<comment type="cofactor">
    <cofactor evidence="2">
        <name>Mg(2+)</name>
        <dbReference type="ChEBI" id="CHEBI:18420"/>
    </cofactor>
</comment>
<organism evidence="17">
    <name type="scientific">Percolomonas cosmopolitus</name>
    <dbReference type="NCBI Taxonomy" id="63605"/>
    <lineage>
        <taxon>Eukaryota</taxon>
        <taxon>Discoba</taxon>
        <taxon>Heterolobosea</taxon>
        <taxon>Tetramitia</taxon>
        <taxon>Eutetramitia</taxon>
        <taxon>Percolomonadidae</taxon>
        <taxon>Percolomonas</taxon>
    </lineage>
</organism>
<keyword evidence="10" id="KW-0067">ATP-binding</keyword>
<dbReference type="Gene3D" id="1.10.1410.10">
    <property type="match status" value="1"/>
</dbReference>
<dbReference type="CDD" id="cd05402">
    <property type="entry name" value="NT_PAP_TUTase"/>
    <property type="match status" value="1"/>
</dbReference>
<evidence type="ECO:0000256" key="5">
    <source>
        <dbReference type="ARBA" id="ARBA00012388"/>
    </source>
</evidence>
<proteinExistence type="inferred from homology"/>
<dbReference type="InterPro" id="IPR048840">
    <property type="entry name" value="PolA_pol_NTPase"/>
</dbReference>
<reference evidence="17" key="1">
    <citation type="submission" date="2021-01" db="EMBL/GenBank/DDBJ databases">
        <authorList>
            <person name="Corre E."/>
            <person name="Pelletier E."/>
            <person name="Niang G."/>
            <person name="Scheremetjew M."/>
            <person name="Finn R."/>
            <person name="Kale V."/>
            <person name="Holt S."/>
            <person name="Cochrane G."/>
            <person name="Meng A."/>
            <person name="Brown T."/>
            <person name="Cohen L."/>
        </authorList>
    </citation>
    <scope>NUCLEOTIDE SEQUENCE</scope>
    <source>
        <strain evidence="17">WS</strain>
    </source>
</reference>
<feature type="region of interest" description="Disordered" evidence="13">
    <location>
        <begin position="599"/>
        <end position="689"/>
    </location>
</feature>
<dbReference type="SUPFAM" id="SSF81301">
    <property type="entry name" value="Nucleotidyltransferase"/>
    <property type="match status" value="1"/>
</dbReference>
<dbReference type="InterPro" id="IPR043519">
    <property type="entry name" value="NT_sf"/>
</dbReference>